<organism evidence="3 4">
    <name type="scientific">Rheinheimera tangshanensis</name>
    <dbReference type="NCBI Taxonomy" id="400153"/>
    <lineage>
        <taxon>Bacteria</taxon>
        <taxon>Pseudomonadati</taxon>
        <taxon>Pseudomonadota</taxon>
        <taxon>Gammaproteobacteria</taxon>
        <taxon>Chromatiales</taxon>
        <taxon>Chromatiaceae</taxon>
        <taxon>Rheinheimera</taxon>
    </lineage>
</organism>
<feature type="domain" description="Phosphatidic acid phosphatase type 2/haloperoxidase" evidence="2">
    <location>
        <begin position="86"/>
        <end position="216"/>
    </location>
</feature>
<dbReference type="EMBL" id="VRLR01000008">
    <property type="protein sequence ID" value="TXK79874.1"/>
    <property type="molecule type" value="Genomic_DNA"/>
</dbReference>
<gene>
    <name evidence="3" type="ORF">FU839_12425</name>
</gene>
<proteinExistence type="predicted"/>
<feature type="transmembrane region" description="Helical" evidence="1">
    <location>
        <begin position="58"/>
        <end position="75"/>
    </location>
</feature>
<reference evidence="3 4" key="1">
    <citation type="submission" date="2019-08" db="EMBL/GenBank/DDBJ databases">
        <title>Draft genome analysis of Rheinheimera tangshanensis isolated from the roots of fresh rice plants (Oryza sativa).</title>
        <authorList>
            <person name="Yu Q."/>
            <person name="Qi Y."/>
            <person name="Zhang H."/>
            <person name="Pu J."/>
        </authorList>
    </citation>
    <scope>NUCLEOTIDE SEQUENCE [LARGE SCALE GENOMIC DNA]</scope>
    <source>
        <strain evidence="3 4">JA3-B52</strain>
    </source>
</reference>
<evidence type="ECO:0000256" key="1">
    <source>
        <dbReference type="SAM" id="Phobius"/>
    </source>
</evidence>
<protein>
    <submittedName>
        <fullName evidence="3">Phosphatase PAP2 family protein</fullName>
    </submittedName>
</protein>
<dbReference type="CDD" id="cd03396">
    <property type="entry name" value="PAP2_like_6"/>
    <property type="match status" value="1"/>
</dbReference>
<dbReference type="RefSeq" id="WP_147904625.1">
    <property type="nucleotide sequence ID" value="NZ_BAAAGC010000005.1"/>
</dbReference>
<comment type="caution">
    <text evidence="3">The sequence shown here is derived from an EMBL/GenBank/DDBJ whole genome shotgun (WGS) entry which is preliminary data.</text>
</comment>
<feature type="transmembrane region" description="Helical" evidence="1">
    <location>
        <begin position="136"/>
        <end position="159"/>
    </location>
</feature>
<keyword evidence="1" id="KW-1133">Transmembrane helix</keyword>
<dbReference type="AlphaFoldDB" id="A0A5C8LUB9"/>
<keyword evidence="1" id="KW-0472">Membrane</keyword>
<accession>A0A5C8LUB9</accession>
<feature type="transmembrane region" description="Helical" evidence="1">
    <location>
        <begin position="190"/>
        <end position="212"/>
    </location>
</feature>
<dbReference type="Proteomes" id="UP000321814">
    <property type="component" value="Unassembled WGS sequence"/>
</dbReference>
<feature type="transmembrane region" description="Helical" evidence="1">
    <location>
        <begin position="166"/>
        <end position="184"/>
    </location>
</feature>
<dbReference type="Pfam" id="PF01569">
    <property type="entry name" value="PAP2"/>
    <property type="match status" value="1"/>
</dbReference>
<evidence type="ECO:0000313" key="4">
    <source>
        <dbReference type="Proteomes" id="UP000321814"/>
    </source>
</evidence>
<dbReference type="InterPro" id="IPR000326">
    <property type="entry name" value="PAP2/HPO"/>
</dbReference>
<evidence type="ECO:0000259" key="2">
    <source>
        <dbReference type="Pfam" id="PF01569"/>
    </source>
</evidence>
<name>A0A5C8LUB9_9GAMM</name>
<dbReference type="InterPro" id="IPR036938">
    <property type="entry name" value="PAP2/HPO_sf"/>
</dbReference>
<dbReference type="SUPFAM" id="SSF48317">
    <property type="entry name" value="Acid phosphatase/Vanadium-dependent haloperoxidase"/>
    <property type="match status" value="1"/>
</dbReference>
<evidence type="ECO:0000313" key="3">
    <source>
        <dbReference type="EMBL" id="TXK79874.1"/>
    </source>
</evidence>
<keyword evidence="4" id="KW-1185">Reference proteome</keyword>
<sequence length="233" mass="26066">MKTVLLPLLILGLMFYLCYQLKLDFVVADWLYQLQGSRWVLQQHWLMQTILHDRVRDLNLMLVVALSCYGVWLYFAGQSAVLRRAVATLLCSVLSCFAVVSLLKHVLPMECPWDLQQFGGDLPFYGLLEPRPEGTPIHLCFPAGHASIGFAWLGLYYFFLDVKPQWASNALIGAAVTGLLLGAVQQSRGAHFFSHDIATAAICWALCSVIYYSRRQRLSFDTSGTSAGGRQNG</sequence>
<keyword evidence="1" id="KW-0812">Transmembrane</keyword>
<dbReference type="OrthoDB" id="7348799at2"/>
<feature type="transmembrane region" description="Helical" evidence="1">
    <location>
        <begin position="87"/>
        <end position="107"/>
    </location>
</feature>